<reference evidence="5" key="1">
    <citation type="journal article" date="2019" name="Int. J. Syst. Evol. Microbiol.">
        <title>The Global Catalogue of Microorganisms (GCM) 10K type strain sequencing project: providing services to taxonomists for standard genome sequencing and annotation.</title>
        <authorList>
            <consortium name="The Broad Institute Genomics Platform"/>
            <consortium name="The Broad Institute Genome Sequencing Center for Infectious Disease"/>
            <person name="Wu L."/>
            <person name="Ma J."/>
        </authorList>
    </citation>
    <scope>NUCLEOTIDE SEQUENCE [LARGE SCALE GENOMIC DNA]</scope>
    <source>
        <strain evidence="5">JCM 15900</strain>
    </source>
</reference>
<feature type="region of interest" description="Disordered" evidence="1">
    <location>
        <begin position="1"/>
        <end position="59"/>
    </location>
</feature>
<feature type="transmembrane region" description="Helical" evidence="2">
    <location>
        <begin position="185"/>
        <end position="201"/>
    </location>
</feature>
<feature type="transmembrane region" description="Helical" evidence="2">
    <location>
        <begin position="403"/>
        <end position="422"/>
    </location>
</feature>
<evidence type="ECO:0000256" key="1">
    <source>
        <dbReference type="SAM" id="MobiDB-lite"/>
    </source>
</evidence>
<dbReference type="EMBL" id="BAAAPZ010000002">
    <property type="protein sequence ID" value="GAA2088185.1"/>
    <property type="molecule type" value="Genomic_DNA"/>
</dbReference>
<evidence type="ECO:0000259" key="3">
    <source>
        <dbReference type="Pfam" id="PF04235"/>
    </source>
</evidence>
<feature type="domain" description="DUF418" evidence="3">
    <location>
        <begin position="298"/>
        <end position="470"/>
    </location>
</feature>
<dbReference type="Proteomes" id="UP001500984">
    <property type="component" value="Unassembled WGS sequence"/>
</dbReference>
<protein>
    <submittedName>
        <fullName evidence="4">DUF418 domain-containing protein</fullName>
    </submittedName>
</protein>
<evidence type="ECO:0000256" key="2">
    <source>
        <dbReference type="SAM" id="Phobius"/>
    </source>
</evidence>
<keyword evidence="5" id="KW-1185">Reference proteome</keyword>
<keyword evidence="2" id="KW-1133">Transmembrane helix</keyword>
<dbReference type="PANTHER" id="PTHR30590">
    <property type="entry name" value="INNER MEMBRANE PROTEIN"/>
    <property type="match status" value="1"/>
</dbReference>
<sequence length="474" mass="49476">MTVPPLPQDPPPRPGVPPPRPSSPPPVPAAPEASVAPEASIAPADPAAPAESARTAQAESAAQAGAGRALAPDLARGLMLLLIAVANVSWHLWGHPTGLSSAHPTDGDTLDTVLATASLTLVDGRVYPLFAFLFGYGMVQFSVSRAARGVPADAVRRMLRRRHWWMIAFGALHALLLFHGDILGAYGLAGLVVGGLFFSRTDRTLRIVAWIFGSLLALGALLGLVSGFLLTLLPAEVTAEIAAGMETGGTGSPLTDMTAGQPNYLLAAASRLGMWALSTPGTVLMLAVPLAMVLGWLAARHGLLDDPAAHRGRLVRIAWTGITVGVLGGLPQALAFAGVLHLPETSEWMLIGLHSVTGVAGGLGYAALFGLLALRLGRRALHEHPLLIARPARAIAAVGKRSLSFYLFQSLVFAPVLTAWGLGLGERITTASAFTLAAAVWLLSCVLAAMFEDRSTRGPAEMLLRRLTYGREGG</sequence>
<accession>A0ABP5HW72</accession>
<dbReference type="RefSeq" id="WP_344334582.1">
    <property type="nucleotide sequence ID" value="NZ_BAAAPZ010000002.1"/>
</dbReference>
<feature type="transmembrane region" description="Helical" evidence="2">
    <location>
        <begin position="428"/>
        <end position="451"/>
    </location>
</feature>
<feature type="transmembrane region" description="Helical" evidence="2">
    <location>
        <begin position="208"/>
        <end position="230"/>
    </location>
</feature>
<comment type="caution">
    <text evidence="4">The sequence shown here is derived from an EMBL/GenBank/DDBJ whole genome shotgun (WGS) entry which is preliminary data.</text>
</comment>
<keyword evidence="2" id="KW-0472">Membrane</keyword>
<dbReference type="Pfam" id="PF04235">
    <property type="entry name" value="DUF418"/>
    <property type="match status" value="1"/>
</dbReference>
<organism evidence="4 5">
    <name type="scientific">Brevibacterium salitolerans</name>
    <dbReference type="NCBI Taxonomy" id="1403566"/>
    <lineage>
        <taxon>Bacteria</taxon>
        <taxon>Bacillati</taxon>
        <taxon>Actinomycetota</taxon>
        <taxon>Actinomycetes</taxon>
        <taxon>Micrococcales</taxon>
        <taxon>Brevibacteriaceae</taxon>
        <taxon>Brevibacterium</taxon>
    </lineage>
</organism>
<feature type="compositionally biased region" description="Low complexity" evidence="1">
    <location>
        <begin position="30"/>
        <end position="59"/>
    </location>
</feature>
<dbReference type="InterPro" id="IPR052529">
    <property type="entry name" value="Bact_Transport_Assoc"/>
</dbReference>
<evidence type="ECO:0000313" key="5">
    <source>
        <dbReference type="Proteomes" id="UP001500984"/>
    </source>
</evidence>
<evidence type="ECO:0000313" key="4">
    <source>
        <dbReference type="EMBL" id="GAA2088185.1"/>
    </source>
</evidence>
<feature type="transmembrane region" description="Helical" evidence="2">
    <location>
        <begin position="272"/>
        <end position="297"/>
    </location>
</feature>
<feature type="compositionally biased region" description="Pro residues" evidence="1">
    <location>
        <begin position="1"/>
        <end position="29"/>
    </location>
</feature>
<proteinExistence type="predicted"/>
<name>A0ABP5HW72_9MICO</name>
<dbReference type="PANTHER" id="PTHR30590:SF2">
    <property type="entry name" value="INNER MEMBRANE PROTEIN"/>
    <property type="match status" value="1"/>
</dbReference>
<gene>
    <name evidence="4" type="ORF">GCM10009823_03090</name>
</gene>
<keyword evidence="2" id="KW-0812">Transmembrane</keyword>
<feature type="transmembrane region" description="Helical" evidence="2">
    <location>
        <begin position="317"/>
        <end position="342"/>
    </location>
</feature>
<feature type="transmembrane region" description="Helical" evidence="2">
    <location>
        <begin position="348"/>
        <end position="374"/>
    </location>
</feature>
<dbReference type="InterPro" id="IPR007349">
    <property type="entry name" value="DUF418"/>
</dbReference>